<dbReference type="Proteomes" id="UP001279642">
    <property type="component" value="Unassembled WGS sequence"/>
</dbReference>
<gene>
    <name evidence="2" type="ORF">SMD27_05675</name>
</gene>
<evidence type="ECO:0008006" key="4">
    <source>
        <dbReference type="Google" id="ProtNLM"/>
    </source>
</evidence>
<dbReference type="RefSeq" id="WP_320507346.1">
    <property type="nucleotide sequence ID" value="NZ_JAXCLW010000001.1"/>
</dbReference>
<comment type="caution">
    <text evidence="2">The sequence shown here is derived from an EMBL/GenBank/DDBJ whole genome shotgun (WGS) entry which is preliminary data.</text>
</comment>
<evidence type="ECO:0000313" key="2">
    <source>
        <dbReference type="EMBL" id="MDY0882321.1"/>
    </source>
</evidence>
<feature type="region of interest" description="Disordered" evidence="1">
    <location>
        <begin position="149"/>
        <end position="175"/>
    </location>
</feature>
<reference evidence="2 3" key="1">
    <citation type="journal article" date="2016" name="Antonie Van Leeuwenhoek">
        <title>Dongia soli sp. nov., isolated from soil from Dokdo, Korea.</title>
        <authorList>
            <person name="Kim D.U."/>
            <person name="Lee H."/>
            <person name="Kim H."/>
            <person name="Kim S.G."/>
            <person name="Ka J.O."/>
        </authorList>
    </citation>
    <scope>NUCLEOTIDE SEQUENCE [LARGE SCALE GENOMIC DNA]</scope>
    <source>
        <strain evidence="2 3">D78</strain>
    </source>
</reference>
<sequence>MTGINVVAVVKQMAAIPVVVNRGLKGGDGANGWSPILAVVADGARRVQQVTDWTGGTGEKPATGKYVGANGLVGAIADAIDIRGAAGEDGEGEDGTNGWSPVLAMVADGARRVQQVTDWTGGTGDKPAAGKYVGAGGLVDAIADAVDIRGATGDPGDPGQPGADGADGSDGDDGWSPVFAVVADGDRRVQQVTDWAGGSGAKPAVGKFVGAAGLVDAIADAVDIRGAAGADGAPAPRSFQAPVRAGGIYCTPTTYGGFADQSYWDMLILQPIWFSETQKISAIGVGVDPNGTQPGRKARLGIYASGPDNRCGGLLLDAGEADLSSGGFASIDIDYEMIGGTIYWLGAVINAPEADDWLYLYQADALGGEINWILGLSSANEFFNGIPNGCDCSFGPLPPTVTLDNVLGGPCVFVRVQSQ</sequence>
<dbReference type="EMBL" id="JAXCLW010000001">
    <property type="protein sequence ID" value="MDY0882321.1"/>
    <property type="molecule type" value="Genomic_DNA"/>
</dbReference>
<keyword evidence="3" id="KW-1185">Reference proteome</keyword>
<name>A0ABU5E8Y3_9PROT</name>
<organism evidence="2 3">
    <name type="scientific">Dongia soli</name>
    <dbReference type="NCBI Taxonomy" id="600628"/>
    <lineage>
        <taxon>Bacteria</taxon>
        <taxon>Pseudomonadati</taxon>
        <taxon>Pseudomonadota</taxon>
        <taxon>Alphaproteobacteria</taxon>
        <taxon>Rhodospirillales</taxon>
        <taxon>Dongiaceae</taxon>
        <taxon>Dongia</taxon>
    </lineage>
</organism>
<protein>
    <recommendedName>
        <fullName evidence="4">Collagen triple helix repeat protein</fullName>
    </recommendedName>
</protein>
<accession>A0ABU5E8Y3</accession>
<feature type="compositionally biased region" description="Low complexity" evidence="1">
    <location>
        <begin position="150"/>
        <end position="166"/>
    </location>
</feature>
<proteinExistence type="predicted"/>
<evidence type="ECO:0000256" key="1">
    <source>
        <dbReference type="SAM" id="MobiDB-lite"/>
    </source>
</evidence>
<evidence type="ECO:0000313" key="3">
    <source>
        <dbReference type="Proteomes" id="UP001279642"/>
    </source>
</evidence>